<dbReference type="PANTHER" id="PTHR12387:SF0">
    <property type="entry name" value="26S PROTEASOME NON-ATPASE REGULATORY SUBUNIT 8"/>
    <property type="match status" value="1"/>
</dbReference>
<accession>A0A9Q0LAS4</accession>
<protein>
    <submittedName>
        <fullName evidence="1">26s proteasome non-atpase regulatory subunit 8</fullName>
    </submittedName>
</protein>
<dbReference type="Proteomes" id="UP001149090">
    <property type="component" value="Unassembled WGS sequence"/>
</dbReference>
<keyword evidence="2" id="KW-1185">Reference proteome</keyword>
<dbReference type="GO" id="GO:0043161">
    <property type="term" value="P:proteasome-mediated ubiquitin-dependent protein catabolic process"/>
    <property type="evidence" value="ECO:0007669"/>
    <property type="project" value="TreeGrafter"/>
</dbReference>
<name>A0A9Q0LAS4_ANAIG</name>
<dbReference type="GO" id="GO:0005634">
    <property type="term" value="C:nucleus"/>
    <property type="evidence" value="ECO:0007669"/>
    <property type="project" value="TreeGrafter"/>
</dbReference>
<gene>
    <name evidence="1" type="ORF">M0811_12613</name>
</gene>
<evidence type="ECO:0000313" key="1">
    <source>
        <dbReference type="EMBL" id="KAJ5068153.1"/>
    </source>
</evidence>
<keyword evidence="1" id="KW-0647">Proteasome</keyword>
<comment type="caution">
    <text evidence="1">The sequence shown here is derived from an EMBL/GenBank/DDBJ whole genome shotgun (WGS) entry which is preliminary data.</text>
</comment>
<dbReference type="GO" id="GO:0008541">
    <property type="term" value="C:proteasome regulatory particle, lid subcomplex"/>
    <property type="evidence" value="ECO:0007669"/>
    <property type="project" value="TreeGrafter"/>
</dbReference>
<dbReference type="InterPro" id="IPR006746">
    <property type="entry name" value="26S_Psome_Rpn12"/>
</dbReference>
<organism evidence="1 2">
    <name type="scientific">Anaeramoeba ignava</name>
    <name type="common">Anaerobic marine amoeba</name>
    <dbReference type="NCBI Taxonomy" id="1746090"/>
    <lineage>
        <taxon>Eukaryota</taxon>
        <taxon>Metamonada</taxon>
        <taxon>Anaeramoebidae</taxon>
        <taxon>Anaeramoeba</taxon>
    </lineage>
</organism>
<dbReference type="AlphaFoldDB" id="A0A9Q0LAS4"/>
<dbReference type="EMBL" id="JAPDFW010000120">
    <property type="protein sequence ID" value="KAJ5068153.1"/>
    <property type="molecule type" value="Genomic_DNA"/>
</dbReference>
<dbReference type="PANTHER" id="PTHR12387">
    <property type="entry name" value="26S PROTEASOME NON-ATPASE REGULATORY SUBUNIT 8"/>
    <property type="match status" value="1"/>
</dbReference>
<evidence type="ECO:0000313" key="2">
    <source>
        <dbReference type="Proteomes" id="UP001149090"/>
    </source>
</evidence>
<dbReference type="OrthoDB" id="8775810at2759"/>
<reference evidence="1" key="1">
    <citation type="submission" date="2022-10" db="EMBL/GenBank/DDBJ databases">
        <title>Novel sulphate-reducing endosymbionts in the free-living metamonad Anaeramoeba.</title>
        <authorList>
            <person name="Jerlstrom-Hultqvist J."/>
            <person name="Cepicka I."/>
            <person name="Gallot-Lavallee L."/>
            <person name="Salas-Leiva D."/>
            <person name="Curtis B.A."/>
            <person name="Zahonova K."/>
            <person name="Pipaliya S."/>
            <person name="Dacks J."/>
            <person name="Roger A.J."/>
        </authorList>
    </citation>
    <scope>NUCLEOTIDE SEQUENCE</scope>
    <source>
        <strain evidence="1">BMAN</strain>
    </source>
</reference>
<dbReference type="Gene3D" id="1.25.40.990">
    <property type="match status" value="1"/>
</dbReference>
<proteinExistence type="predicted"/>
<sequence>MDFNELYRLLSSFTNSVENDFPDFQYCNELLTQLKKKQNIEGLKIARQTLEFAVILSVKMKENKSFERHISQLKPYYYDYENIFTLFLLSQNQLQNFIQIKLIKIEERKSKFISFPMRLEKNKNDLIEIAQQNDWLISEDGTINFKLENDNENVQIPSESFNKRNYYLCKRNGKNNLNLNLNLNQNQKSKSKSKKF</sequence>
<dbReference type="GO" id="GO:0005829">
    <property type="term" value="C:cytosol"/>
    <property type="evidence" value="ECO:0007669"/>
    <property type="project" value="TreeGrafter"/>
</dbReference>